<proteinExistence type="predicted"/>
<organism evidence="1 2">
    <name type="scientific">Hygrophoropsis aurantiaca</name>
    <dbReference type="NCBI Taxonomy" id="72124"/>
    <lineage>
        <taxon>Eukaryota</taxon>
        <taxon>Fungi</taxon>
        <taxon>Dikarya</taxon>
        <taxon>Basidiomycota</taxon>
        <taxon>Agaricomycotina</taxon>
        <taxon>Agaricomycetes</taxon>
        <taxon>Agaricomycetidae</taxon>
        <taxon>Boletales</taxon>
        <taxon>Coniophorineae</taxon>
        <taxon>Hygrophoropsidaceae</taxon>
        <taxon>Hygrophoropsis</taxon>
    </lineage>
</organism>
<reference evidence="1" key="1">
    <citation type="journal article" date="2021" name="New Phytol.">
        <title>Evolutionary innovations through gain and loss of genes in the ectomycorrhizal Boletales.</title>
        <authorList>
            <person name="Wu G."/>
            <person name="Miyauchi S."/>
            <person name="Morin E."/>
            <person name="Kuo A."/>
            <person name="Drula E."/>
            <person name="Varga T."/>
            <person name="Kohler A."/>
            <person name="Feng B."/>
            <person name="Cao Y."/>
            <person name="Lipzen A."/>
            <person name="Daum C."/>
            <person name="Hundley H."/>
            <person name="Pangilinan J."/>
            <person name="Johnson J."/>
            <person name="Barry K."/>
            <person name="LaButti K."/>
            <person name="Ng V."/>
            <person name="Ahrendt S."/>
            <person name="Min B."/>
            <person name="Choi I.G."/>
            <person name="Park H."/>
            <person name="Plett J.M."/>
            <person name="Magnuson J."/>
            <person name="Spatafora J.W."/>
            <person name="Nagy L.G."/>
            <person name="Henrissat B."/>
            <person name="Grigoriev I.V."/>
            <person name="Yang Z.L."/>
            <person name="Xu J."/>
            <person name="Martin F.M."/>
        </authorList>
    </citation>
    <scope>NUCLEOTIDE SEQUENCE</scope>
    <source>
        <strain evidence="1">ATCC 28755</strain>
    </source>
</reference>
<keyword evidence="2" id="KW-1185">Reference proteome</keyword>
<name>A0ACB8ATQ4_9AGAM</name>
<feature type="non-terminal residue" evidence="1">
    <location>
        <position position="1"/>
    </location>
</feature>
<protein>
    <submittedName>
        <fullName evidence="1">Uncharacterized protein</fullName>
    </submittedName>
</protein>
<sequence length="694" mass="78030">MEDDDIYRGEAPVPPRPSSPSESIASTSSSSSSGSFITGGRIGALAAVVEHAISRWARRSSSPSSSSSTTSSRSTSSLRSSIFTLSRSRRGRRRKRRSSSANLHSTASERDIAARLRARQESRQIPREFTLYLPPALSPDSAQLSSLSSTQPKEYISLSSSLPLILSQLETALKKPSKTRRNREKSRQQSTQTTSTQHQDYMLPDSFKAPSRPASFTDLAAFRTSRKGKQRETPQPPNSQIPPKISIFGAAHEARRAPKAWWLDVASPTWDDMRSIGQLLHLHPLTLEDILQQEPREKLEVFPKLGYYFVVFRALESHAARERYRHNSIETNSLLNDEGAIGEANVYLVVFREGICTFHFTDISEHIDRVRNRVKLLQDSFHMSSDWIAHGILDSIVDSFFPSLNEIEKEVAAIEALVFSDDILEGGPVETSTPPDPPKLVDNLPTHIIEVEKHSTGEKTDFIADQTASLKTRFSLPRPTRPLFFRRMKRKLYAALEFISSARKFRTKAPQTSTILTLRRMARTRRLVTSLGRLLATKSEVVSQIRKRFLTAGQNGSGNRVRQNDDIEIAIHMGDVQDHILTLQQSLTHYERTLSDSHPAYLFQLRMNVARTKSGTDRAVMILTIVSLGVVLIQALIGIFSMNVTIPANSIDPPGPYYWFGIVITLGVTLEVGYLSVVRYWWIKAKRKYERMAS</sequence>
<gene>
    <name evidence="1" type="ORF">BJ138DRAFT_1139654</name>
</gene>
<evidence type="ECO:0000313" key="2">
    <source>
        <dbReference type="Proteomes" id="UP000790377"/>
    </source>
</evidence>
<dbReference type="Proteomes" id="UP000790377">
    <property type="component" value="Unassembled WGS sequence"/>
</dbReference>
<comment type="caution">
    <text evidence="1">The sequence shown here is derived from an EMBL/GenBank/DDBJ whole genome shotgun (WGS) entry which is preliminary data.</text>
</comment>
<evidence type="ECO:0000313" key="1">
    <source>
        <dbReference type="EMBL" id="KAH7916403.1"/>
    </source>
</evidence>
<accession>A0ACB8ATQ4</accession>
<dbReference type="EMBL" id="MU267591">
    <property type="protein sequence ID" value="KAH7916403.1"/>
    <property type="molecule type" value="Genomic_DNA"/>
</dbReference>